<dbReference type="SMART" id="SM00240">
    <property type="entry name" value="FHA"/>
    <property type="match status" value="1"/>
</dbReference>
<comment type="caution">
    <text evidence="10">The sequence shown here is derived from an EMBL/GenBank/DDBJ whole genome shotgun (WGS) entry which is preliminary data.</text>
</comment>
<dbReference type="InterPro" id="IPR008984">
    <property type="entry name" value="SMAD_FHA_dom_sf"/>
</dbReference>
<evidence type="ECO:0000256" key="4">
    <source>
        <dbReference type="ARBA" id="ARBA00023163"/>
    </source>
</evidence>
<dbReference type="PROSITE" id="PS00657">
    <property type="entry name" value="FORK_HEAD_1"/>
    <property type="match status" value="1"/>
</dbReference>
<feature type="compositionally biased region" description="Pro residues" evidence="7">
    <location>
        <begin position="273"/>
        <end position="284"/>
    </location>
</feature>
<feature type="DNA-binding region" description="Fork-head" evidence="6">
    <location>
        <begin position="290"/>
        <end position="340"/>
    </location>
</feature>
<evidence type="ECO:0000259" key="8">
    <source>
        <dbReference type="PROSITE" id="PS50006"/>
    </source>
</evidence>
<gene>
    <name evidence="10" type="ORF">L9F63_010101</name>
</gene>
<keyword evidence="11" id="KW-1185">Reference proteome</keyword>
<dbReference type="InterPro" id="IPR000253">
    <property type="entry name" value="FHA_dom"/>
</dbReference>
<feature type="region of interest" description="Disordered" evidence="7">
    <location>
        <begin position="143"/>
        <end position="200"/>
    </location>
</feature>
<evidence type="ECO:0000259" key="9">
    <source>
        <dbReference type="PROSITE" id="PS50039"/>
    </source>
</evidence>
<proteinExistence type="predicted"/>
<dbReference type="SUPFAM" id="SSF49879">
    <property type="entry name" value="SMAD/FHA domain"/>
    <property type="match status" value="1"/>
</dbReference>
<dbReference type="Pfam" id="PF00250">
    <property type="entry name" value="Forkhead"/>
    <property type="match status" value="1"/>
</dbReference>
<dbReference type="SMART" id="SM00339">
    <property type="entry name" value="FH"/>
    <property type="match status" value="1"/>
</dbReference>
<dbReference type="PROSITE" id="PS50039">
    <property type="entry name" value="FORK_HEAD_3"/>
    <property type="match status" value="1"/>
</dbReference>
<keyword evidence="3 6" id="KW-0238">DNA-binding</keyword>
<organism evidence="10 11">
    <name type="scientific">Diploptera punctata</name>
    <name type="common">Pacific beetle cockroach</name>
    <dbReference type="NCBI Taxonomy" id="6984"/>
    <lineage>
        <taxon>Eukaryota</taxon>
        <taxon>Metazoa</taxon>
        <taxon>Ecdysozoa</taxon>
        <taxon>Arthropoda</taxon>
        <taxon>Hexapoda</taxon>
        <taxon>Insecta</taxon>
        <taxon>Pterygota</taxon>
        <taxon>Neoptera</taxon>
        <taxon>Polyneoptera</taxon>
        <taxon>Dictyoptera</taxon>
        <taxon>Blattodea</taxon>
        <taxon>Blaberoidea</taxon>
        <taxon>Blaberidae</taxon>
        <taxon>Diplopterinae</taxon>
        <taxon>Diploptera</taxon>
    </lineage>
</organism>
<evidence type="ECO:0000256" key="1">
    <source>
        <dbReference type="ARBA" id="ARBA00004123"/>
    </source>
</evidence>
<dbReference type="Pfam" id="PF00498">
    <property type="entry name" value="FHA"/>
    <property type="match status" value="1"/>
</dbReference>
<dbReference type="PRINTS" id="PR00053">
    <property type="entry name" value="FORKHEAD"/>
</dbReference>
<evidence type="ECO:0008006" key="12">
    <source>
        <dbReference type="Google" id="ProtNLM"/>
    </source>
</evidence>
<dbReference type="PROSITE" id="PS50006">
    <property type="entry name" value="FHA_DOMAIN"/>
    <property type="match status" value="1"/>
</dbReference>
<keyword evidence="4" id="KW-0804">Transcription</keyword>
<dbReference type="GO" id="GO:0045893">
    <property type="term" value="P:positive regulation of DNA-templated transcription"/>
    <property type="evidence" value="ECO:0007669"/>
    <property type="project" value="UniProtKB-ARBA"/>
</dbReference>
<comment type="subcellular location">
    <subcellularLocation>
        <location evidence="1 6">Nucleus</location>
    </subcellularLocation>
</comment>
<dbReference type="InterPro" id="IPR036388">
    <property type="entry name" value="WH-like_DNA-bd_sf"/>
</dbReference>
<evidence type="ECO:0000256" key="3">
    <source>
        <dbReference type="ARBA" id="ARBA00023125"/>
    </source>
</evidence>
<dbReference type="PANTHER" id="PTHR45881:SF7">
    <property type="entry name" value="CHECKPOINT SUPPRESSOR 1-LIKE, ISOFORM A-RELATED"/>
    <property type="match status" value="1"/>
</dbReference>
<sequence>MSAHSRPQESDAWALLALKSAPASPSKLQWSPESKGTAIARLEGREFEYMVRQKRITIGRNSSRGEVDVNMGHSSFISRKHIEIFFDHPYFYMLCNGKNGVFVDGVFQRKGAPSLQLPKSCTFRFPSTSIRLVFQSLVDEADPPVTVRQPSPAKSRDPLPPLRINIPDDVNYSPFPSPTGTISAANSCPASPRGGHNRPRNVASDLQMAAVYAAAVVGGGSMNTITVGTSSGAEDSGLAMSSVPSPDNHHSGVDTSNSKHYRHGGPNGTASSCPPPSVSEPYSPPKDDSKPPYSYAQLIVQAIASATDKQLTLSGIYSYITKNYPYYRTADKGWQLKRRM</sequence>
<evidence type="ECO:0000313" key="10">
    <source>
        <dbReference type="EMBL" id="KAJ9599410.1"/>
    </source>
</evidence>
<dbReference type="FunFam" id="2.60.200.20:FF:000031">
    <property type="entry name" value="Forkhead box protein K1"/>
    <property type="match status" value="1"/>
</dbReference>
<evidence type="ECO:0000313" key="11">
    <source>
        <dbReference type="Proteomes" id="UP001233999"/>
    </source>
</evidence>
<accession>A0AAD8EQH4</accession>
<dbReference type="CDD" id="cd22688">
    <property type="entry name" value="FHA_FOXK"/>
    <property type="match status" value="1"/>
</dbReference>
<dbReference type="SUPFAM" id="SSF46785">
    <property type="entry name" value="Winged helix' DNA-binding domain"/>
    <property type="match status" value="1"/>
</dbReference>
<evidence type="ECO:0000256" key="6">
    <source>
        <dbReference type="PROSITE-ProRule" id="PRU00089"/>
    </source>
</evidence>
<dbReference type="EMBL" id="JASPKZ010000812">
    <property type="protein sequence ID" value="KAJ9599410.1"/>
    <property type="molecule type" value="Genomic_DNA"/>
</dbReference>
<feature type="compositionally biased region" description="Polar residues" evidence="7">
    <location>
        <begin position="178"/>
        <end position="189"/>
    </location>
</feature>
<feature type="domain" description="FHA" evidence="8">
    <location>
        <begin position="56"/>
        <end position="108"/>
    </location>
</feature>
<keyword evidence="5 6" id="KW-0539">Nucleus</keyword>
<dbReference type="Gene3D" id="1.10.10.10">
    <property type="entry name" value="Winged helix-like DNA-binding domain superfamily/Winged helix DNA-binding domain"/>
    <property type="match status" value="1"/>
</dbReference>
<protein>
    <recommendedName>
        <fullName evidence="12">Forkhead box protein K2</fullName>
    </recommendedName>
</protein>
<dbReference type="GO" id="GO:0005634">
    <property type="term" value="C:nucleus"/>
    <property type="evidence" value="ECO:0007669"/>
    <property type="project" value="UniProtKB-SubCell"/>
</dbReference>
<evidence type="ECO:0000256" key="2">
    <source>
        <dbReference type="ARBA" id="ARBA00023015"/>
    </source>
</evidence>
<reference evidence="10" key="2">
    <citation type="submission" date="2023-05" db="EMBL/GenBank/DDBJ databases">
        <authorList>
            <person name="Fouks B."/>
        </authorList>
    </citation>
    <scope>NUCLEOTIDE SEQUENCE</scope>
    <source>
        <strain evidence="10">Stay&amp;Tobe</strain>
        <tissue evidence="10">Testes</tissue>
    </source>
</reference>
<dbReference type="InterPro" id="IPR001766">
    <property type="entry name" value="Fork_head_dom"/>
</dbReference>
<dbReference type="InterPro" id="IPR036390">
    <property type="entry name" value="WH_DNA-bd_sf"/>
</dbReference>
<feature type="domain" description="Fork-head" evidence="9">
    <location>
        <begin position="290"/>
        <end position="340"/>
    </location>
</feature>
<feature type="region of interest" description="Disordered" evidence="7">
    <location>
        <begin position="233"/>
        <end position="290"/>
    </location>
</feature>
<evidence type="ECO:0000256" key="7">
    <source>
        <dbReference type="SAM" id="MobiDB-lite"/>
    </source>
</evidence>
<dbReference type="Proteomes" id="UP001233999">
    <property type="component" value="Unassembled WGS sequence"/>
</dbReference>
<reference evidence="10" key="1">
    <citation type="journal article" date="2023" name="IScience">
        <title>Live-bearing cockroach genome reveals convergent evolutionary mechanisms linked to viviparity in insects and beyond.</title>
        <authorList>
            <person name="Fouks B."/>
            <person name="Harrison M.C."/>
            <person name="Mikhailova A.A."/>
            <person name="Marchal E."/>
            <person name="English S."/>
            <person name="Carruthers M."/>
            <person name="Jennings E.C."/>
            <person name="Chiamaka E.L."/>
            <person name="Frigard R.A."/>
            <person name="Pippel M."/>
            <person name="Attardo G.M."/>
            <person name="Benoit J.B."/>
            <person name="Bornberg-Bauer E."/>
            <person name="Tobe S.S."/>
        </authorList>
    </citation>
    <scope>NUCLEOTIDE SEQUENCE</scope>
    <source>
        <strain evidence="10">Stay&amp;Tobe</strain>
    </source>
</reference>
<dbReference type="InterPro" id="IPR018122">
    <property type="entry name" value="TF_fork_head_CS_1"/>
</dbReference>
<dbReference type="PANTHER" id="PTHR45881">
    <property type="entry name" value="CHECKPOINT SUPPRESSOR 1-LIKE, ISOFORM A-RELATED"/>
    <property type="match status" value="1"/>
</dbReference>
<dbReference type="Gene3D" id="2.60.200.20">
    <property type="match status" value="1"/>
</dbReference>
<feature type="non-terminal residue" evidence="10">
    <location>
        <position position="1"/>
    </location>
</feature>
<dbReference type="GO" id="GO:0000981">
    <property type="term" value="F:DNA-binding transcription factor activity, RNA polymerase II-specific"/>
    <property type="evidence" value="ECO:0007669"/>
    <property type="project" value="TreeGrafter"/>
</dbReference>
<keyword evidence="2" id="KW-0805">Transcription regulation</keyword>
<dbReference type="GO" id="GO:0000978">
    <property type="term" value="F:RNA polymerase II cis-regulatory region sequence-specific DNA binding"/>
    <property type="evidence" value="ECO:0007669"/>
    <property type="project" value="TreeGrafter"/>
</dbReference>
<dbReference type="AlphaFoldDB" id="A0AAD8EQH4"/>
<evidence type="ECO:0000256" key="5">
    <source>
        <dbReference type="ARBA" id="ARBA00023242"/>
    </source>
</evidence>
<name>A0AAD8EQH4_DIPPU</name>